<organism evidence="2 3">
    <name type="scientific">Austropuccinia psidii MF-1</name>
    <dbReference type="NCBI Taxonomy" id="1389203"/>
    <lineage>
        <taxon>Eukaryota</taxon>
        <taxon>Fungi</taxon>
        <taxon>Dikarya</taxon>
        <taxon>Basidiomycota</taxon>
        <taxon>Pucciniomycotina</taxon>
        <taxon>Pucciniomycetes</taxon>
        <taxon>Pucciniales</taxon>
        <taxon>Sphaerophragmiaceae</taxon>
        <taxon>Austropuccinia</taxon>
    </lineage>
</organism>
<protein>
    <submittedName>
        <fullName evidence="2">Uncharacterized protein</fullName>
    </submittedName>
</protein>
<dbReference type="AlphaFoldDB" id="A0A9Q3CTD6"/>
<evidence type="ECO:0000313" key="3">
    <source>
        <dbReference type="Proteomes" id="UP000765509"/>
    </source>
</evidence>
<sequence length="296" mass="33230">MMDVELSARGLREVCHSDTPPSSDPLTLIEWNQANIEAVQLILSHLHQEIIISIVDGLTVKSAKALWAKITIKFASQTVTNRGRTWVRWECLKFTGNIEEYIKECSNILFDIAGIGISLPADIMAYSILGKISRKSKLLRHKNTKRDAQKTPIKEENNSSALLTASDQFPYKLTYICKNGKHNIKNTTHKAENCWAEHPELRPPPRNRYKRKTSEGETNQTGMEALFTAACSPSTSPFSLVINRGATHHMFNNRSLFSNFYERSGSISTSNPSSNLICKGHGTVKILYPPQLPFCP</sequence>
<dbReference type="EMBL" id="AVOT02010853">
    <property type="protein sequence ID" value="MBW0490979.1"/>
    <property type="molecule type" value="Genomic_DNA"/>
</dbReference>
<feature type="region of interest" description="Disordered" evidence="1">
    <location>
        <begin position="197"/>
        <end position="218"/>
    </location>
</feature>
<dbReference type="Proteomes" id="UP000765509">
    <property type="component" value="Unassembled WGS sequence"/>
</dbReference>
<keyword evidence="3" id="KW-1185">Reference proteome</keyword>
<accession>A0A9Q3CTD6</accession>
<dbReference type="OrthoDB" id="8029976at2759"/>
<comment type="caution">
    <text evidence="2">The sequence shown here is derived from an EMBL/GenBank/DDBJ whole genome shotgun (WGS) entry which is preliminary data.</text>
</comment>
<evidence type="ECO:0000256" key="1">
    <source>
        <dbReference type="SAM" id="MobiDB-lite"/>
    </source>
</evidence>
<name>A0A9Q3CTD6_9BASI</name>
<evidence type="ECO:0000313" key="2">
    <source>
        <dbReference type="EMBL" id="MBW0490979.1"/>
    </source>
</evidence>
<gene>
    <name evidence="2" type="ORF">O181_030694</name>
</gene>
<proteinExistence type="predicted"/>
<reference evidence="2" key="1">
    <citation type="submission" date="2021-03" db="EMBL/GenBank/DDBJ databases">
        <title>Draft genome sequence of rust myrtle Austropuccinia psidii MF-1, a brazilian biotype.</title>
        <authorList>
            <person name="Quecine M.C."/>
            <person name="Pachon D.M.R."/>
            <person name="Bonatelli M.L."/>
            <person name="Correr F.H."/>
            <person name="Franceschini L.M."/>
            <person name="Leite T.F."/>
            <person name="Margarido G.R.A."/>
            <person name="Almeida C.A."/>
            <person name="Ferrarezi J.A."/>
            <person name="Labate C.A."/>
        </authorList>
    </citation>
    <scope>NUCLEOTIDE SEQUENCE</scope>
    <source>
        <strain evidence="2">MF-1</strain>
    </source>
</reference>